<keyword evidence="1" id="KW-0812">Transmembrane</keyword>
<gene>
    <name evidence="2" type="ORF">SAMN04487751_2887</name>
</gene>
<keyword evidence="1" id="KW-0472">Membrane</keyword>
<evidence type="ECO:0000313" key="2">
    <source>
        <dbReference type="EMBL" id="SFI75856.1"/>
    </source>
</evidence>
<dbReference type="AlphaFoldDB" id="A0A7Z7GEZ0"/>
<dbReference type="SUPFAM" id="SSF110296">
    <property type="entry name" value="Oligoxyloglucan reducing end-specific cellobiohydrolase"/>
    <property type="match status" value="1"/>
</dbReference>
<reference evidence="2 3" key="1">
    <citation type="submission" date="2016-10" db="EMBL/GenBank/DDBJ databases">
        <authorList>
            <person name="Varghese N."/>
            <person name="Submissions S."/>
        </authorList>
    </citation>
    <scope>NUCLEOTIDE SEQUENCE [LARGE SCALE GENOMIC DNA]</scope>
    <source>
        <strain evidence="2 3">UNC380MFSha3.1</strain>
    </source>
</reference>
<comment type="caution">
    <text evidence="2">The sequence shown here is derived from an EMBL/GenBank/DDBJ whole genome shotgun (WGS) entry which is preliminary data.</text>
</comment>
<evidence type="ECO:0000256" key="1">
    <source>
        <dbReference type="SAM" id="Phobius"/>
    </source>
</evidence>
<organism evidence="2 3">
    <name type="scientific">Microbacterium saccharophilum</name>
    <dbReference type="NCBI Taxonomy" id="1213358"/>
    <lineage>
        <taxon>Bacteria</taxon>
        <taxon>Bacillati</taxon>
        <taxon>Actinomycetota</taxon>
        <taxon>Actinomycetes</taxon>
        <taxon>Micrococcales</taxon>
        <taxon>Microbacteriaceae</taxon>
        <taxon>Microbacterium</taxon>
    </lineage>
</organism>
<evidence type="ECO:0000313" key="3">
    <source>
        <dbReference type="Proteomes" id="UP000198702"/>
    </source>
</evidence>
<name>A0A7Z7GEZ0_9MICO</name>
<dbReference type="RefSeq" id="WP_155947989.1">
    <property type="nucleotide sequence ID" value="NZ_FOQZ01000008.1"/>
</dbReference>
<sequence length="303" mass="30388">MAGWRRGGRPAHGVWGALGITVLAIGVGALSVLALQSTATSAPIGSARSAPTFDFGDRASGTPTPSATVPPAATADAAERFLAIDGSDVWRATSGVCGGAAPVVEYSSDGGDSWVDVTPDSAVQVVALATLGSRASEVVAATDATCAPTVLRTYTAGNAWQSYPQMLGATTFVSPQDRSSVTAASTALSAPCAEARSARTSRSVTGIVCDGSAFVWSNDEWTTLAPDAVALDAVAGTIVVAHVSDECEAGVTVTQFTEVEGAELGCISDVDAAALTDVAAPAALSLLGEDLVFWSGDSVFGLD</sequence>
<dbReference type="Proteomes" id="UP000198702">
    <property type="component" value="Unassembled WGS sequence"/>
</dbReference>
<dbReference type="EMBL" id="FOQZ01000008">
    <property type="protein sequence ID" value="SFI75856.1"/>
    <property type="molecule type" value="Genomic_DNA"/>
</dbReference>
<accession>A0A7Z7GEZ0</accession>
<proteinExistence type="predicted"/>
<evidence type="ECO:0008006" key="4">
    <source>
        <dbReference type="Google" id="ProtNLM"/>
    </source>
</evidence>
<feature type="transmembrane region" description="Helical" evidence="1">
    <location>
        <begin position="12"/>
        <end position="35"/>
    </location>
</feature>
<protein>
    <recommendedName>
        <fullName evidence="4">Exo-alpha-sialidase</fullName>
    </recommendedName>
</protein>
<keyword evidence="1" id="KW-1133">Transmembrane helix</keyword>